<protein>
    <recommendedName>
        <fullName evidence="1">GPI inositol-deacylase PGAP1-like alpha/beta domain-containing protein</fullName>
    </recommendedName>
</protein>
<dbReference type="InterPro" id="IPR029058">
    <property type="entry name" value="AB_hydrolase_fold"/>
</dbReference>
<dbReference type="GO" id="GO:0016788">
    <property type="term" value="F:hydrolase activity, acting on ester bonds"/>
    <property type="evidence" value="ECO:0007669"/>
    <property type="project" value="InterPro"/>
</dbReference>
<feature type="domain" description="GPI inositol-deacylase PGAP1-like alpha/beta" evidence="1">
    <location>
        <begin position="98"/>
        <end position="144"/>
    </location>
</feature>
<keyword evidence="3" id="KW-1185">Reference proteome</keyword>
<dbReference type="Pfam" id="PF07819">
    <property type="entry name" value="PGAP1"/>
    <property type="match status" value="1"/>
</dbReference>
<dbReference type="RefSeq" id="WP_015439870.1">
    <property type="nucleotide sequence ID" value="NC_020520.1"/>
</dbReference>
<dbReference type="InterPro" id="IPR012908">
    <property type="entry name" value="PGAP1-ab_dom-like"/>
</dbReference>
<sequence length="237" mass="26058">MRSTPRPPAWMTALEGRAVGERLAMRVTRPLLERLPRGDGHAVLVLPGMLTDDRSTEPLRDLLRSLGYRSYGWRQGINLGPTQAIIEGLSRRVDELVERNTTLSLVGWSMGGMFARAIARERPDAIRQVITLGSPIRLGPPDGDRGPLPVPTTSVYSRSDGIVHWSASLVKASPRAENVEIIGSHCGLGVNPSVAVVIADRLALPEGSWTPFEPPWWLRMNYPTPADFDQGIASDRR</sequence>
<reference evidence="2 3" key="1">
    <citation type="journal article" date="2013" name="Int. J. Syst. Evol. Microbiol.">
        <title>Ilumatobacter nonamiense sp. nov. and Ilumatobacter coccineum sp. nov., isolated from seashore sand.</title>
        <authorList>
            <person name="Matsumoto A."/>
            <person name="Kasai H."/>
            <person name="Matsuo Y."/>
            <person name="Shizuri Y."/>
            <person name="Ichikawa N."/>
            <person name="Fujita N."/>
            <person name="Omura S."/>
            <person name="Takahashi Y."/>
        </authorList>
    </citation>
    <scope>NUCLEOTIDE SEQUENCE [LARGE SCALE GENOMIC DNA]</scope>
    <source>
        <strain evidence="3">NBRC 103263 / KCTC 29153 / YM16-304</strain>
    </source>
</reference>
<gene>
    <name evidence="2" type="ORF">YM304_03080</name>
</gene>
<dbReference type="SUPFAM" id="SSF53474">
    <property type="entry name" value="alpha/beta-Hydrolases"/>
    <property type="match status" value="1"/>
</dbReference>
<evidence type="ECO:0000313" key="2">
    <source>
        <dbReference type="EMBL" id="BAN00622.1"/>
    </source>
</evidence>
<name>A0A6C7E2D4_ILUCY</name>
<accession>A0A6C7E2D4</accession>
<dbReference type="KEGG" id="aym:YM304_03080"/>
<evidence type="ECO:0000259" key="1">
    <source>
        <dbReference type="Pfam" id="PF07819"/>
    </source>
</evidence>
<dbReference type="EMBL" id="AP012057">
    <property type="protein sequence ID" value="BAN00622.1"/>
    <property type="molecule type" value="Genomic_DNA"/>
</dbReference>
<dbReference type="AlphaFoldDB" id="A0A6C7E2D4"/>
<proteinExistence type="predicted"/>
<dbReference type="OrthoDB" id="345573at2"/>
<dbReference type="Gene3D" id="3.40.50.1820">
    <property type="entry name" value="alpha/beta hydrolase"/>
    <property type="match status" value="1"/>
</dbReference>
<dbReference type="Proteomes" id="UP000011863">
    <property type="component" value="Chromosome"/>
</dbReference>
<organism evidence="2 3">
    <name type="scientific">Ilumatobacter coccineus (strain NBRC 103263 / KCTC 29153 / YM16-304)</name>
    <dbReference type="NCBI Taxonomy" id="1313172"/>
    <lineage>
        <taxon>Bacteria</taxon>
        <taxon>Bacillati</taxon>
        <taxon>Actinomycetota</taxon>
        <taxon>Acidimicrobiia</taxon>
        <taxon>Acidimicrobiales</taxon>
        <taxon>Ilumatobacteraceae</taxon>
        <taxon>Ilumatobacter</taxon>
    </lineage>
</organism>
<evidence type="ECO:0000313" key="3">
    <source>
        <dbReference type="Proteomes" id="UP000011863"/>
    </source>
</evidence>